<evidence type="ECO:0000313" key="2">
    <source>
        <dbReference type="EMBL" id="EFX79151.1"/>
    </source>
</evidence>
<organism evidence="2 3">
    <name type="scientific">Daphnia pulex</name>
    <name type="common">Water flea</name>
    <dbReference type="NCBI Taxonomy" id="6669"/>
    <lineage>
        <taxon>Eukaryota</taxon>
        <taxon>Metazoa</taxon>
        <taxon>Ecdysozoa</taxon>
        <taxon>Arthropoda</taxon>
        <taxon>Crustacea</taxon>
        <taxon>Branchiopoda</taxon>
        <taxon>Diplostraca</taxon>
        <taxon>Cladocera</taxon>
        <taxon>Anomopoda</taxon>
        <taxon>Daphniidae</taxon>
        <taxon>Daphnia</taxon>
    </lineage>
</organism>
<dbReference type="InParanoid" id="E9GMU0"/>
<gene>
    <name evidence="2" type="ORF">DAPPUDRAFT_104629</name>
</gene>
<dbReference type="HOGENOM" id="CLU_861243_0_0_1"/>
<proteinExistence type="predicted"/>
<dbReference type="AlphaFoldDB" id="E9GMU0"/>
<protein>
    <submittedName>
        <fullName evidence="2">Uncharacterized protein</fullName>
    </submittedName>
</protein>
<feature type="region of interest" description="Disordered" evidence="1">
    <location>
        <begin position="1"/>
        <end position="36"/>
    </location>
</feature>
<evidence type="ECO:0000256" key="1">
    <source>
        <dbReference type="SAM" id="MobiDB-lite"/>
    </source>
</evidence>
<sequence length="323" mass="37325">MKDSSTSFTIDRGAQATSFSHSKRKQLAISPNRPEKTRAKYAYRTRRRGRKLKIEQHGQKKLRIRRSVFETLPHLKKKKRESQQAVLCGSLPAECNVCNSANSPRSGDRCASTSPSFFFFLKSDTMKSKIEEKERIEKNLYHALLVLFAFADGDELADMMLSNKKVMDRRYYAFTPTFLSRGDRFMNESCGSLDSPDQIILCDWYGDTGVLSSVRSIDLERKRKKKFKLGETMYPFLYNDLRLSACRSADKERGTSPLKAVRSIVPMTGEHEEPRRNINEEKRAVSTKSYVSQRISQTFTPFYFYGISYVWQGYYITALQMES</sequence>
<feature type="compositionally biased region" description="Polar residues" evidence="1">
    <location>
        <begin position="1"/>
        <end position="20"/>
    </location>
</feature>
<dbReference type="EMBL" id="GL732553">
    <property type="protein sequence ID" value="EFX79151.1"/>
    <property type="molecule type" value="Genomic_DNA"/>
</dbReference>
<dbReference type="KEGG" id="dpx:DAPPUDRAFT_104629"/>
<evidence type="ECO:0000313" key="3">
    <source>
        <dbReference type="Proteomes" id="UP000000305"/>
    </source>
</evidence>
<name>E9GMU0_DAPPU</name>
<keyword evidence="3" id="KW-1185">Reference proteome</keyword>
<reference evidence="2 3" key="1">
    <citation type="journal article" date="2011" name="Science">
        <title>The ecoresponsive genome of Daphnia pulex.</title>
        <authorList>
            <person name="Colbourne J.K."/>
            <person name="Pfrender M.E."/>
            <person name="Gilbert D."/>
            <person name="Thomas W.K."/>
            <person name="Tucker A."/>
            <person name="Oakley T.H."/>
            <person name="Tokishita S."/>
            <person name="Aerts A."/>
            <person name="Arnold G.J."/>
            <person name="Basu M.K."/>
            <person name="Bauer D.J."/>
            <person name="Caceres C.E."/>
            <person name="Carmel L."/>
            <person name="Casola C."/>
            <person name="Choi J.H."/>
            <person name="Detter J.C."/>
            <person name="Dong Q."/>
            <person name="Dusheyko S."/>
            <person name="Eads B.D."/>
            <person name="Frohlich T."/>
            <person name="Geiler-Samerotte K.A."/>
            <person name="Gerlach D."/>
            <person name="Hatcher P."/>
            <person name="Jogdeo S."/>
            <person name="Krijgsveld J."/>
            <person name="Kriventseva E.V."/>
            <person name="Kultz D."/>
            <person name="Laforsch C."/>
            <person name="Lindquist E."/>
            <person name="Lopez J."/>
            <person name="Manak J.R."/>
            <person name="Muller J."/>
            <person name="Pangilinan J."/>
            <person name="Patwardhan R.P."/>
            <person name="Pitluck S."/>
            <person name="Pritham E.J."/>
            <person name="Rechtsteiner A."/>
            <person name="Rho M."/>
            <person name="Rogozin I.B."/>
            <person name="Sakarya O."/>
            <person name="Salamov A."/>
            <person name="Schaack S."/>
            <person name="Shapiro H."/>
            <person name="Shiga Y."/>
            <person name="Skalitzky C."/>
            <person name="Smith Z."/>
            <person name="Souvorov A."/>
            <person name="Sung W."/>
            <person name="Tang Z."/>
            <person name="Tsuchiya D."/>
            <person name="Tu H."/>
            <person name="Vos H."/>
            <person name="Wang M."/>
            <person name="Wolf Y.I."/>
            <person name="Yamagata H."/>
            <person name="Yamada T."/>
            <person name="Ye Y."/>
            <person name="Shaw J.R."/>
            <person name="Andrews J."/>
            <person name="Crease T.J."/>
            <person name="Tang H."/>
            <person name="Lucas S.M."/>
            <person name="Robertson H.M."/>
            <person name="Bork P."/>
            <person name="Koonin E.V."/>
            <person name="Zdobnov E.M."/>
            <person name="Grigoriev I.V."/>
            <person name="Lynch M."/>
            <person name="Boore J.L."/>
        </authorList>
    </citation>
    <scope>NUCLEOTIDE SEQUENCE [LARGE SCALE GENOMIC DNA]</scope>
</reference>
<dbReference type="Proteomes" id="UP000000305">
    <property type="component" value="Unassembled WGS sequence"/>
</dbReference>
<accession>E9GMU0</accession>